<dbReference type="PANTHER" id="PTHR33885">
    <property type="entry name" value="PHAGE SHOCK PROTEIN C"/>
    <property type="match status" value="1"/>
</dbReference>
<dbReference type="InterPro" id="IPR052027">
    <property type="entry name" value="PspC"/>
</dbReference>
<dbReference type="KEGG" id="peo:AS203_10860"/>
<evidence type="ECO:0000256" key="4">
    <source>
        <dbReference type="ARBA" id="ARBA00022989"/>
    </source>
</evidence>
<dbReference type="RefSeq" id="WP_025065612.1">
    <property type="nucleotide sequence ID" value="NZ_CAUPOR010000110.1"/>
</dbReference>
<keyword evidence="3 6" id="KW-0812">Transmembrane</keyword>
<evidence type="ECO:0000256" key="5">
    <source>
        <dbReference type="ARBA" id="ARBA00023136"/>
    </source>
</evidence>
<evidence type="ECO:0000256" key="2">
    <source>
        <dbReference type="ARBA" id="ARBA00022475"/>
    </source>
</evidence>
<dbReference type="OrthoDB" id="5772680at2"/>
<evidence type="ECO:0000259" key="7">
    <source>
        <dbReference type="Pfam" id="PF04024"/>
    </source>
</evidence>
<gene>
    <name evidence="8" type="ORF">AS203_10860</name>
</gene>
<dbReference type="Proteomes" id="UP000056252">
    <property type="component" value="Chromosome"/>
</dbReference>
<protein>
    <recommendedName>
        <fullName evidence="7">Phage shock protein PspC N-terminal domain-containing protein</fullName>
    </recommendedName>
</protein>
<dbReference type="InterPro" id="IPR007168">
    <property type="entry name" value="Phageshock_PspC_N"/>
</dbReference>
<sequence length="63" mass="7159">MARGKTLYRSRNGIIAGVCGGLADYFDFDPTLFRIIYTILTVCTAFSGVIIYLICWFIMPRED</sequence>
<evidence type="ECO:0000313" key="9">
    <source>
        <dbReference type="Proteomes" id="UP000056252"/>
    </source>
</evidence>
<dbReference type="eggNOG" id="COG1983">
    <property type="taxonomic scope" value="Bacteria"/>
</dbReference>
<organism evidence="8 9">
    <name type="scientific">Hoylesella enoeca</name>
    <dbReference type="NCBI Taxonomy" id="76123"/>
    <lineage>
        <taxon>Bacteria</taxon>
        <taxon>Pseudomonadati</taxon>
        <taxon>Bacteroidota</taxon>
        <taxon>Bacteroidia</taxon>
        <taxon>Bacteroidales</taxon>
        <taxon>Prevotellaceae</taxon>
        <taxon>Hoylesella</taxon>
    </lineage>
</organism>
<evidence type="ECO:0000256" key="3">
    <source>
        <dbReference type="ARBA" id="ARBA00022692"/>
    </source>
</evidence>
<proteinExistence type="predicted"/>
<evidence type="ECO:0000313" key="8">
    <source>
        <dbReference type="EMBL" id="ALO49988.1"/>
    </source>
</evidence>
<feature type="transmembrane region" description="Helical" evidence="6">
    <location>
        <begin position="35"/>
        <end position="59"/>
    </location>
</feature>
<dbReference type="AlphaFoldDB" id="A0A0S2KPH8"/>
<dbReference type="Pfam" id="PF04024">
    <property type="entry name" value="PspC"/>
    <property type="match status" value="1"/>
</dbReference>
<dbReference type="GO" id="GO:0005886">
    <property type="term" value="C:plasma membrane"/>
    <property type="evidence" value="ECO:0007669"/>
    <property type="project" value="UniProtKB-SubCell"/>
</dbReference>
<keyword evidence="9" id="KW-1185">Reference proteome</keyword>
<dbReference type="PANTHER" id="PTHR33885:SF3">
    <property type="entry name" value="PHAGE SHOCK PROTEIN C"/>
    <property type="match status" value="1"/>
</dbReference>
<dbReference type="STRING" id="76123.AS203_10860"/>
<keyword evidence="2" id="KW-1003">Cell membrane</keyword>
<reference evidence="9" key="1">
    <citation type="submission" date="2015-11" db="EMBL/GenBank/DDBJ databases">
        <authorList>
            <person name="Holder M.E."/>
            <person name="Ajami N.J."/>
            <person name="Petrosino J.F."/>
        </authorList>
    </citation>
    <scope>NUCLEOTIDE SEQUENCE [LARGE SCALE GENOMIC DNA]</scope>
    <source>
        <strain evidence="9">F0113</strain>
    </source>
</reference>
<accession>A0A0S2KPH8</accession>
<dbReference type="EMBL" id="CP013195">
    <property type="protein sequence ID" value="ALO49988.1"/>
    <property type="molecule type" value="Genomic_DNA"/>
</dbReference>
<evidence type="ECO:0000256" key="1">
    <source>
        <dbReference type="ARBA" id="ARBA00004162"/>
    </source>
</evidence>
<comment type="subcellular location">
    <subcellularLocation>
        <location evidence="1">Cell membrane</location>
        <topology evidence="1">Single-pass membrane protein</topology>
    </subcellularLocation>
</comment>
<keyword evidence="5 6" id="KW-0472">Membrane</keyword>
<name>A0A0S2KPH8_9BACT</name>
<evidence type="ECO:0000256" key="6">
    <source>
        <dbReference type="SAM" id="Phobius"/>
    </source>
</evidence>
<feature type="domain" description="Phage shock protein PspC N-terminal" evidence="7">
    <location>
        <begin position="5"/>
        <end position="62"/>
    </location>
</feature>
<keyword evidence="4 6" id="KW-1133">Transmembrane helix</keyword>